<dbReference type="PANTHER" id="PTHR12935:SF0">
    <property type="entry name" value="GAMMA-GLUTAMYLCYCLOTRANSFERASE"/>
    <property type="match status" value="1"/>
</dbReference>
<dbReference type="InterPro" id="IPR009288">
    <property type="entry name" value="AIG2-like_dom"/>
</dbReference>
<evidence type="ECO:0000256" key="1">
    <source>
        <dbReference type="ARBA" id="ARBA00023239"/>
    </source>
</evidence>
<dbReference type="GO" id="GO:0003839">
    <property type="term" value="F:gamma-glutamylcyclotransferase activity"/>
    <property type="evidence" value="ECO:0007669"/>
    <property type="project" value="InterPro"/>
</dbReference>
<dbReference type="Gene3D" id="3.10.490.10">
    <property type="entry name" value="Gamma-glutamyl cyclotransferase-like"/>
    <property type="match status" value="1"/>
</dbReference>
<dbReference type="InterPro" id="IPR013024">
    <property type="entry name" value="GGCT-like"/>
</dbReference>
<evidence type="ECO:0000256" key="2">
    <source>
        <dbReference type="PIRSR" id="PIRSR617939-1"/>
    </source>
</evidence>
<reference evidence="5" key="2">
    <citation type="submission" date="2021-04" db="EMBL/GenBank/DDBJ databases">
        <authorList>
            <person name="Gilroy R."/>
        </authorList>
    </citation>
    <scope>NUCLEOTIDE SEQUENCE</scope>
    <source>
        <strain evidence="5">ChiBcec8-13705</strain>
    </source>
</reference>
<name>A0A9D2M775_9FIRM</name>
<evidence type="ECO:0000313" key="6">
    <source>
        <dbReference type="Proteomes" id="UP000886803"/>
    </source>
</evidence>
<reference evidence="5" key="1">
    <citation type="journal article" date="2021" name="PeerJ">
        <title>Extensive microbial diversity within the chicken gut microbiome revealed by metagenomics and culture.</title>
        <authorList>
            <person name="Gilroy R."/>
            <person name="Ravi A."/>
            <person name="Getino M."/>
            <person name="Pursley I."/>
            <person name="Horton D.L."/>
            <person name="Alikhan N.F."/>
            <person name="Baker D."/>
            <person name="Gharbi K."/>
            <person name="Hall N."/>
            <person name="Watson M."/>
            <person name="Adriaenssens E.M."/>
            <person name="Foster-Nyarko E."/>
            <person name="Jarju S."/>
            <person name="Secka A."/>
            <person name="Antonio M."/>
            <person name="Oren A."/>
            <person name="Chaudhuri R.R."/>
            <person name="La Ragione R."/>
            <person name="Hildebrand F."/>
            <person name="Pallen M.J."/>
        </authorList>
    </citation>
    <scope>NUCLEOTIDE SEQUENCE</scope>
    <source>
        <strain evidence="5">ChiBcec8-13705</strain>
    </source>
</reference>
<gene>
    <name evidence="5" type="ORF">H9945_05430</name>
</gene>
<dbReference type="AlphaFoldDB" id="A0A9D2M775"/>
<proteinExistence type="predicted"/>
<dbReference type="InterPro" id="IPR017939">
    <property type="entry name" value="G-Glutamylcylcotransferase"/>
</dbReference>
<feature type="domain" description="Gamma-glutamylcyclotransferase AIG2-like" evidence="4">
    <location>
        <begin position="2"/>
        <end position="104"/>
    </location>
</feature>
<evidence type="ECO:0000313" key="5">
    <source>
        <dbReference type="EMBL" id="HJB41924.1"/>
    </source>
</evidence>
<dbReference type="Proteomes" id="UP000886803">
    <property type="component" value="Unassembled WGS sequence"/>
</dbReference>
<dbReference type="InterPro" id="IPR036568">
    <property type="entry name" value="GGCT-like_sf"/>
</dbReference>
<organism evidence="5 6">
    <name type="scientific">Candidatus Gemmiger avicola</name>
    <dbReference type="NCBI Taxonomy" id="2838605"/>
    <lineage>
        <taxon>Bacteria</taxon>
        <taxon>Bacillati</taxon>
        <taxon>Bacillota</taxon>
        <taxon>Clostridia</taxon>
        <taxon>Eubacteriales</taxon>
        <taxon>Gemmiger</taxon>
    </lineage>
</organism>
<evidence type="ECO:0000259" key="4">
    <source>
        <dbReference type="Pfam" id="PF06094"/>
    </source>
</evidence>
<dbReference type="Pfam" id="PF06094">
    <property type="entry name" value="GGACT"/>
    <property type="match status" value="1"/>
</dbReference>
<feature type="active site" description="Proton acceptor" evidence="2">
    <location>
        <position position="70"/>
    </location>
</feature>
<dbReference type="EMBL" id="DWYG01000084">
    <property type="protein sequence ID" value="HJB41924.1"/>
    <property type="molecule type" value="Genomic_DNA"/>
</dbReference>
<feature type="binding site" evidence="3">
    <location>
        <position position="112"/>
    </location>
    <ligand>
        <name>substrate</name>
    </ligand>
</feature>
<sequence length="154" mass="17304">MYFAYGSNLNLGQMAVRCPMAQLVRRAVLEGYELAFRCGVLTILPKEGGRIDGILWKVNDRDERALDRYEGYPHLYTKELLPVQTDSGPQTVVAYVMTAPYCEKAQPPTSTYLQTVLTGYRLAGFDLDAVLQAAAKARDVQEQSRKRCHPGTER</sequence>
<keyword evidence="1" id="KW-0456">Lyase</keyword>
<feature type="binding site" evidence="3">
    <location>
        <begin position="2"/>
        <end position="7"/>
    </location>
    <ligand>
        <name>substrate</name>
    </ligand>
</feature>
<accession>A0A9D2M775</accession>
<dbReference type="PANTHER" id="PTHR12935">
    <property type="entry name" value="GAMMA-GLUTAMYLCYCLOTRANSFERASE"/>
    <property type="match status" value="1"/>
</dbReference>
<evidence type="ECO:0000256" key="3">
    <source>
        <dbReference type="PIRSR" id="PIRSR617939-2"/>
    </source>
</evidence>
<dbReference type="SUPFAM" id="SSF110857">
    <property type="entry name" value="Gamma-glutamyl cyclotransferase-like"/>
    <property type="match status" value="1"/>
</dbReference>
<protein>
    <submittedName>
        <fullName evidence="5">Gamma-glutamylcyclotransferase</fullName>
    </submittedName>
</protein>
<comment type="caution">
    <text evidence="5">The sequence shown here is derived from an EMBL/GenBank/DDBJ whole genome shotgun (WGS) entry which is preliminary data.</text>
</comment>
<dbReference type="CDD" id="cd06661">
    <property type="entry name" value="GGCT_like"/>
    <property type="match status" value="1"/>
</dbReference>